<feature type="compositionally biased region" description="Basic residues" evidence="1">
    <location>
        <begin position="426"/>
        <end position="441"/>
    </location>
</feature>
<accession>A0A6J4TXU3</accession>
<feature type="compositionally biased region" description="Low complexity" evidence="1">
    <location>
        <begin position="446"/>
        <end position="460"/>
    </location>
</feature>
<feature type="region of interest" description="Disordered" evidence="1">
    <location>
        <begin position="407"/>
        <end position="499"/>
    </location>
</feature>
<gene>
    <name evidence="2" type="ORF">AVDCRST_MAG59-71</name>
</gene>
<evidence type="ECO:0000313" key="2">
    <source>
        <dbReference type="EMBL" id="CAA9533650.1"/>
    </source>
</evidence>
<evidence type="ECO:0000256" key="1">
    <source>
        <dbReference type="SAM" id="MobiDB-lite"/>
    </source>
</evidence>
<feature type="compositionally biased region" description="Basic and acidic residues" evidence="1">
    <location>
        <begin position="407"/>
        <end position="425"/>
    </location>
</feature>
<name>A0A6J4TXU3_9BACT</name>
<sequence length="516" mass="56458">MSWLPYLHPNLRGEPDVATAIPRGQGLFARTAPYRTMIVLVDSRLLAVAITESKVRYLLELLTKPVVEAHLYGDDGPLNERRQAKEAEPETTVRPGSVELRPEGRVGRILVTFAREGIPTHRVVMADDSAYERIANAPIPPEYGIGSDAEVRQQADALFMLAAKAIHADLVVTERLLPLLLGHDPWSRVTVLRPEEALPVVGLYLRQQGHFVLGRSPALGSAGGRTGETRMLRSTFWWESAKRLLPEQNRWAIACRSYAKATGDDAVGLLPAALNQRVSQALQARDRLIAAPSVPQDLDTAEDVGNELDQILLWVMAAFDITAKVAHAALAVQAELRYAQWHGNGRWLDEVKKSNPGKALVALVTGNSDGQRLLKILAAFRNTIHGAALSAGGGGPGGRRLRVGDARKAATRGAREGYGRDESPWRRGRVGRRRSLPRRRPPPPTCSLRRAAAPAGARAAQHLDGRHARRATRRCRRHAWATRGRPTSESPGATRDLATRPFLTLISRGHDPSPVG</sequence>
<dbReference type="EMBL" id="CADCWF010000004">
    <property type="protein sequence ID" value="CAA9533650.1"/>
    <property type="molecule type" value="Genomic_DNA"/>
</dbReference>
<organism evidence="2">
    <name type="scientific">uncultured Thermomicrobiales bacterium</name>
    <dbReference type="NCBI Taxonomy" id="1645740"/>
    <lineage>
        <taxon>Bacteria</taxon>
        <taxon>Pseudomonadati</taxon>
        <taxon>Thermomicrobiota</taxon>
        <taxon>Thermomicrobia</taxon>
        <taxon>Thermomicrobiales</taxon>
        <taxon>environmental samples</taxon>
    </lineage>
</organism>
<reference evidence="2" key="1">
    <citation type="submission" date="2020-02" db="EMBL/GenBank/DDBJ databases">
        <authorList>
            <person name="Meier V. D."/>
        </authorList>
    </citation>
    <scope>NUCLEOTIDE SEQUENCE</scope>
    <source>
        <strain evidence="2">AVDCRST_MAG59</strain>
    </source>
</reference>
<protein>
    <submittedName>
        <fullName evidence="2">Uncharacterized protein</fullName>
    </submittedName>
</protein>
<proteinExistence type="predicted"/>
<feature type="compositionally biased region" description="Basic residues" evidence="1">
    <location>
        <begin position="467"/>
        <end position="480"/>
    </location>
</feature>
<dbReference type="AlphaFoldDB" id="A0A6J4TXU3"/>